<organism evidence="2 3">
    <name type="scientific">Kitasatospora phosalacinea</name>
    <dbReference type="NCBI Taxonomy" id="2065"/>
    <lineage>
        <taxon>Bacteria</taxon>
        <taxon>Bacillati</taxon>
        <taxon>Actinomycetota</taxon>
        <taxon>Actinomycetes</taxon>
        <taxon>Kitasatosporales</taxon>
        <taxon>Streptomycetaceae</taxon>
        <taxon>Kitasatospora</taxon>
    </lineage>
</organism>
<dbReference type="Proteomes" id="UP001599542">
    <property type="component" value="Unassembled WGS sequence"/>
</dbReference>
<name>A0ABW6GSZ7_9ACTN</name>
<proteinExistence type="predicted"/>
<sequence>MPASRPQSAPLTAPAAARRGEPGPAARTATVLRPARAEHAGAADGPLPLGPVARYPAEAEVCAHQG</sequence>
<feature type="compositionally biased region" description="Low complexity" evidence="1">
    <location>
        <begin position="12"/>
        <end position="28"/>
    </location>
</feature>
<evidence type="ECO:0000313" key="2">
    <source>
        <dbReference type="EMBL" id="MFE1355889.1"/>
    </source>
</evidence>
<dbReference type="RefSeq" id="WP_380318676.1">
    <property type="nucleotide sequence ID" value="NZ_JBHYPW010000006.1"/>
</dbReference>
<comment type="caution">
    <text evidence="2">The sequence shown here is derived from an EMBL/GenBank/DDBJ whole genome shotgun (WGS) entry which is preliminary data.</text>
</comment>
<accession>A0ABW6GSZ7</accession>
<evidence type="ECO:0000313" key="3">
    <source>
        <dbReference type="Proteomes" id="UP001599542"/>
    </source>
</evidence>
<keyword evidence="3" id="KW-1185">Reference proteome</keyword>
<feature type="region of interest" description="Disordered" evidence="1">
    <location>
        <begin position="1"/>
        <end position="28"/>
    </location>
</feature>
<feature type="compositionally biased region" description="Polar residues" evidence="1">
    <location>
        <begin position="1"/>
        <end position="10"/>
    </location>
</feature>
<protein>
    <submittedName>
        <fullName evidence="2">Uncharacterized protein</fullName>
    </submittedName>
</protein>
<evidence type="ECO:0000256" key="1">
    <source>
        <dbReference type="SAM" id="MobiDB-lite"/>
    </source>
</evidence>
<dbReference type="EMBL" id="JBHYPX010000071">
    <property type="protein sequence ID" value="MFE1355889.1"/>
    <property type="molecule type" value="Genomic_DNA"/>
</dbReference>
<gene>
    <name evidence="2" type="ORF">ACFW6T_28325</name>
</gene>
<reference evidence="2 3" key="1">
    <citation type="submission" date="2024-09" db="EMBL/GenBank/DDBJ databases">
        <title>The Natural Products Discovery Center: Release of the First 8490 Sequenced Strains for Exploring Actinobacteria Biosynthetic Diversity.</title>
        <authorList>
            <person name="Kalkreuter E."/>
            <person name="Kautsar S.A."/>
            <person name="Yang D."/>
            <person name="Bader C.D."/>
            <person name="Teijaro C.N."/>
            <person name="Fluegel L."/>
            <person name="Davis C.M."/>
            <person name="Simpson J.R."/>
            <person name="Lauterbach L."/>
            <person name="Steele A.D."/>
            <person name="Gui C."/>
            <person name="Meng S."/>
            <person name="Li G."/>
            <person name="Viehrig K."/>
            <person name="Ye F."/>
            <person name="Su P."/>
            <person name="Kiefer A.F."/>
            <person name="Nichols A."/>
            <person name="Cepeda A.J."/>
            <person name="Yan W."/>
            <person name="Fan B."/>
            <person name="Jiang Y."/>
            <person name="Adhikari A."/>
            <person name="Zheng C.-J."/>
            <person name="Schuster L."/>
            <person name="Cowan T.M."/>
            <person name="Smanski M.J."/>
            <person name="Chevrette M.G."/>
            <person name="De Carvalho L.P.S."/>
            <person name="Shen B."/>
        </authorList>
    </citation>
    <scope>NUCLEOTIDE SEQUENCE [LARGE SCALE GENOMIC DNA]</scope>
    <source>
        <strain evidence="2 3">NPDC058753</strain>
    </source>
</reference>